<dbReference type="Proteomes" id="UP000635245">
    <property type="component" value="Unassembled WGS sequence"/>
</dbReference>
<feature type="domain" description="Enoyl reductase (ER)" evidence="7">
    <location>
        <begin position="11"/>
        <end position="358"/>
    </location>
</feature>
<dbReference type="PANTHER" id="PTHR43350:SF19">
    <property type="entry name" value="D-GULOSIDE 3-DEHYDROGENASE"/>
    <property type="match status" value="1"/>
</dbReference>
<dbReference type="InterPro" id="IPR011032">
    <property type="entry name" value="GroES-like_sf"/>
</dbReference>
<dbReference type="EMBL" id="JAENJH010000006">
    <property type="protein sequence ID" value="MBK1787325.1"/>
    <property type="molecule type" value="Genomic_DNA"/>
</dbReference>
<proteinExistence type="inferred from homology"/>
<dbReference type="Pfam" id="PF00107">
    <property type="entry name" value="ADH_zinc_N"/>
    <property type="match status" value="1"/>
</dbReference>
<dbReference type="RefSeq" id="WP_200321818.1">
    <property type="nucleotide sequence ID" value="NZ_JAENJH010000006.1"/>
</dbReference>
<dbReference type="PANTHER" id="PTHR43350">
    <property type="entry name" value="NAD-DEPENDENT ALCOHOL DEHYDROGENASE"/>
    <property type="match status" value="1"/>
</dbReference>
<evidence type="ECO:0000256" key="5">
    <source>
        <dbReference type="ARBA" id="ARBA00023002"/>
    </source>
</evidence>
<dbReference type="InterPro" id="IPR002328">
    <property type="entry name" value="ADH_Zn_CS"/>
</dbReference>
<dbReference type="Gene3D" id="3.90.180.10">
    <property type="entry name" value="Medium-chain alcohol dehydrogenases, catalytic domain"/>
    <property type="match status" value="1"/>
</dbReference>
<dbReference type="AlphaFoldDB" id="A0A934QVS7"/>
<comment type="similarity">
    <text evidence="2 6">Belongs to the zinc-containing alcohol dehydrogenase family.</text>
</comment>
<comment type="caution">
    <text evidence="8">The sequence shown here is derived from an EMBL/GenBank/DDBJ whole genome shotgun (WGS) entry which is preliminary data.</text>
</comment>
<dbReference type="FunFam" id="3.40.50.720:FF:000003">
    <property type="entry name" value="S-(hydroxymethyl)glutathione dehydrogenase"/>
    <property type="match status" value="1"/>
</dbReference>
<comment type="cofactor">
    <cofactor evidence="1 6">
        <name>Zn(2+)</name>
        <dbReference type="ChEBI" id="CHEBI:29105"/>
    </cofactor>
</comment>
<gene>
    <name evidence="8" type="ORF">JHE00_23630</name>
</gene>
<dbReference type="InterPro" id="IPR013154">
    <property type="entry name" value="ADH-like_N"/>
</dbReference>
<keyword evidence="4 6" id="KW-0862">Zinc</keyword>
<evidence type="ECO:0000256" key="6">
    <source>
        <dbReference type="RuleBase" id="RU361277"/>
    </source>
</evidence>
<accession>A0A934QVS7</accession>
<sequence>MKAAVLTRISGPLELLDVQLADPAPDEVVVRVAASGICHSDKHAYDGGQSMPLPAVLGHEVAGVVQRTGADVRGLRPGDHVVTAPSGFCGRCDWCLSGLSHHCAANGRTRPAGQPSRLSMDGAPVTAFVGLGGFAEYLLVHESALCPVPTELPLDRAALLGCAVVTGFGAVLRTAEVRPGATVAVLGCGGVGLNVVQAARFAGAARIVALDRQPAKLERARHFGATDVVDASEGDAAEQVRELTGGGVEHAFEVVGRPETVEQSFAMLRPRGTTTMVGVPGAGDRASIPLPELLQEKRLQGSRLGSSRFRIDVDLYARLYLEGRIMLDELLSHRVGLAEAGDALAGMDTSTAARTVVVF</sequence>
<organism evidence="8 9">
    <name type="scientific">Prauserella cavernicola</name>
    <dbReference type="NCBI Taxonomy" id="2800127"/>
    <lineage>
        <taxon>Bacteria</taxon>
        <taxon>Bacillati</taxon>
        <taxon>Actinomycetota</taxon>
        <taxon>Actinomycetes</taxon>
        <taxon>Pseudonocardiales</taxon>
        <taxon>Pseudonocardiaceae</taxon>
        <taxon>Prauserella</taxon>
    </lineage>
</organism>
<dbReference type="SUPFAM" id="SSF51735">
    <property type="entry name" value="NAD(P)-binding Rossmann-fold domains"/>
    <property type="match status" value="1"/>
</dbReference>
<evidence type="ECO:0000313" key="8">
    <source>
        <dbReference type="EMBL" id="MBK1787325.1"/>
    </source>
</evidence>
<reference evidence="8" key="1">
    <citation type="submission" date="2020-12" db="EMBL/GenBank/DDBJ databases">
        <title>Prauserella sp. ASG 168, a novel actinomycete isolated from cave rock.</title>
        <authorList>
            <person name="Suriyachadkun C."/>
        </authorList>
    </citation>
    <scope>NUCLEOTIDE SEQUENCE</scope>
    <source>
        <strain evidence="8">ASG 168</strain>
    </source>
</reference>
<name>A0A934QVS7_9PSEU</name>
<evidence type="ECO:0000256" key="3">
    <source>
        <dbReference type="ARBA" id="ARBA00022723"/>
    </source>
</evidence>
<dbReference type="InterPro" id="IPR020843">
    <property type="entry name" value="ER"/>
</dbReference>
<evidence type="ECO:0000256" key="2">
    <source>
        <dbReference type="ARBA" id="ARBA00008072"/>
    </source>
</evidence>
<evidence type="ECO:0000313" key="9">
    <source>
        <dbReference type="Proteomes" id="UP000635245"/>
    </source>
</evidence>
<protein>
    <submittedName>
        <fullName evidence="8">Zn-dependent alcohol dehydrogenase</fullName>
    </submittedName>
</protein>
<keyword evidence="5" id="KW-0560">Oxidoreductase</keyword>
<evidence type="ECO:0000259" key="7">
    <source>
        <dbReference type="SMART" id="SM00829"/>
    </source>
</evidence>
<keyword evidence="9" id="KW-1185">Reference proteome</keyword>
<dbReference type="InterPro" id="IPR036291">
    <property type="entry name" value="NAD(P)-bd_dom_sf"/>
</dbReference>
<dbReference type="PROSITE" id="PS00059">
    <property type="entry name" value="ADH_ZINC"/>
    <property type="match status" value="1"/>
</dbReference>
<evidence type="ECO:0000256" key="4">
    <source>
        <dbReference type="ARBA" id="ARBA00022833"/>
    </source>
</evidence>
<dbReference type="SUPFAM" id="SSF50129">
    <property type="entry name" value="GroES-like"/>
    <property type="match status" value="1"/>
</dbReference>
<dbReference type="GO" id="GO:0016491">
    <property type="term" value="F:oxidoreductase activity"/>
    <property type="evidence" value="ECO:0007669"/>
    <property type="project" value="UniProtKB-KW"/>
</dbReference>
<evidence type="ECO:0000256" key="1">
    <source>
        <dbReference type="ARBA" id="ARBA00001947"/>
    </source>
</evidence>
<dbReference type="Gene3D" id="3.40.50.720">
    <property type="entry name" value="NAD(P)-binding Rossmann-like Domain"/>
    <property type="match status" value="1"/>
</dbReference>
<dbReference type="InterPro" id="IPR013149">
    <property type="entry name" value="ADH-like_C"/>
</dbReference>
<keyword evidence="3 6" id="KW-0479">Metal-binding</keyword>
<dbReference type="CDD" id="cd08279">
    <property type="entry name" value="Zn_ADH_class_III"/>
    <property type="match status" value="1"/>
</dbReference>
<dbReference type="GO" id="GO:0008270">
    <property type="term" value="F:zinc ion binding"/>
    <property type="evidence" value="ECO:0007669"/>
    <property type="project" value="InterPro"/>
</dbReference>
<dbReference type="Pfam" id="PF08240">
    <property type="entry name" value="ADH_N"/>
    <property type="match status" value="1"/>
</dbReference>
<dbReference type="SMART" id="SM00829">
    <property type="entry name" value="PKS_ER"/>
    <property type="match status" value="1"/>
</dbReference>